<dbReference type="InterPro" id="IPR036779">
    <property type="entry name" value="LysM_dom_sf"/>
</dbReference>
<dbReference type="EMBL" id="JBHSIS010000022">
    <property type="protein sequence ID" value="MFC4858505.1"/>
    <property type="molecule type" value="Genomic_DNA"/>
</dbReference>
<gene>
    <name evidence="3" type="ORF">ACFPCV_33840</name>
</gene>
<organism evidence="3 4">
    <name type="scientific">Actinophytocola glycyrrhizae</name>
    <dbReference type="NCBI Taxonomy" id="2044873"/>
    <lineage>
        <taxon>Bacteria</taxon>
        <taxon>Bacillati</taxon>
        <taxon>Actinomycetota</taxon>
        <taxon>Actinomycetes</taxon>
        <taxon>Pseudonocardiales</taxon>
        <taxon>Pseudonocardiaceae</taxon>
    </lineage>
</organism>
<evidence type="ECO:0000256" key="1">
    <source>
        <dbReference type="SAM" id="Phobius"/>
    </source>
</evidence>
<keyword evidence="1" id="KW-0472">Membrane</keyword>
<feature type="domain" description="LysM" evidence="2">
    <location>
        <begin position="57"/>
        <end position="103"/>
    </location>
</feature>
<keyword evidence="1" id="KW-1133">Transmembrane helix</keyword>
<dbReference type="PROSITE" id="PS51257">
    <property type="entry name" value="PROKAR_LIPOPROTEIN"/>
    <property type="match status" value="1"/>
</dbReference>
<feature type="transmembrane region" description="Helical" evidence="1">
    <location>
        <begin position="21"/>
        <end position="46"/>
    </location>
</feature>
<dbReference type="RefSeq" id="WP_378060997.1">
    <property type="nucleotide sequence ID" value="NZ_JBHSIS010000022.1"/>
</dbReference>
<evidence type="ECO:0000259" key="2">
    <source>
        <dbReference type="Pfam" id="PF01476"/>
    </source>
</evidence>
<dbReference type="Proteomes" id="UP001595859">
    <property type="component" value="Unassembled WGS sequence"/>
</dbReference>
<comment type="caution">
    <text evidence="3">The sequence shown here is derived from an EMBL/GenBank/DDBJ whole genome shotgun (WGS) entry which is preliminary data.</text>
</comment>
<proteinExistence type="predicted"/>
<dbReference type="Gene3D" id="3.10.350.10">
    <property type="entry name" value="LysM domain"/>
    <property type="match status" value="1"/>
</dbReference>
<keyword evidence="4" id="KW-1185">Reference proteome</keyword>
<evidence type="ECO:0000313" key="4">
    <source>
        <dbReference type="Proteomes" id="UP001595859"/>
    </source>
</evidence>
<dbReference type="SUPFAM" id="SSF54106">
    <property type="entry name" value="LysM domain"/>
    <property type="match status" value="1"/>
</dbReference>
<sequence length="106" mass="10927">MRLGAPRVVASCAPRRPRLQVVWVLVVASAACAAVLGLGALAGAVAPSVPSETTVVRVKPGESLWELAGRVAPASDASVVVERIRELNGVEGLVRPGQPLTVPFEP</sequence>
<name>A0ABV9SDP8_9PSEU</name>
<protein>
    <submittedName>
        <fullName evidence="3">LysM peptidoglycan-binding domain-containing protein</fullName>
    </submittedName>
</protein>
<reference evidence="4" key="1">
    <citation type="journal article" date="2019" name="Int. J. Syst. Evol. Microbiol.">
        <title>The Global Catalogue of Microorganisms (GCM) 10K type strain sequencing project: providing services to taxonomists for standard genome sequencing and annotation.</title>
        <authorList>
            <consortium name="The Broad Institute Genomics Platform"/>
            <consortium name="The Broad Institute Genome Sequencing Center for Infectious Disease"/>
            <person name="Wu L."/>
            <person name="Ma J."/>
        </authorList>
    </citation>
    <scope>NUCLEOTIDE SEQUENCE [LARGE SCALE GENOMIC DNA]</scope>
    <source>
        <strain evidence="4">ZS-22-S1</strain>
    </source>
</reference>
<keyword evidence="1" id="KW-0812">Transmembrane</keyword>
<dbReference type="InterPro" id="IPR018392">
    <property type="entry name" value="LysM"/>
</dbReference>
<dbReference type="Pfam" id="PF01476">
    <property type="entry name" value="LysM"/>
    <property type="match status" value="1"/>
</dbReference>
<evidence type="ECO:0000313" key="3">
    <source>
        <dbReference type="EMBL" id="MFC4858505.1"/>
    </source>
</evidence>
<dbReference type="CDD" id="cd00118">
    <property type="entry name" value="LysM"/>
    <property type="match status" value="1"/>
</dbReference>
<accession>A0ABV9SDP8</accession>